<evidence type="ECO:0000313" key="2">
    <source>
        <dbReference type="Proteomes" id="UP000199152"/>
    </source>
</evidence>
<evidence type="ECO:0000313" key="1">
    <source>
        <dbReference type="EMBL" id="SFK84816.1"/>
    </source>
</evidence>
<dbReference type="Gene3D" id="3.90.50.10">
    <property type="entry name" value="Photosynthetic Reaction Center, subunit H, domain 2"/>
    <property type="match status" value="1"/>
</dbReference>
<dbReference type="InParanoid" id="A0A1I4CXV5"/>
<keyword evidence="2" id="KW-1185">Reference proteome</keyword>
<dbReference type="RefSeq" id="WP_091322831.1">
    <property type="nucleotide sequence ID" value="NZ_FOSW01000004.1"/>
</dbReference>
<dbReference type="InterPro" id="IPR014747">
    <property type="entry name" value="Bac_photo_RC_H_C"/>
</dbReference>
<dbReference type="EMBL" id="FOSW01000004">
    <property type="protein sequence ID" value="SFK84816.1"/>
    <property type="molecule type" value="Genomic_DNA"/>
</dbReference>
<dbReference type="Proteomes" id="UP000199152">
    <property type="component" value="Unassembled WGS sequence"/>
</dbReference>
<dbReference type="GO" id="GO:0030077">
    <property type="term" value="C:plasma membrane light-harvesting complex"/>
    <property type="evidence" value="ECO:0007669"/>
    <property type="project" value="InterPro"/>
</dbReference>
<proteinExistence type="predicted"/>
<evidence type="ECO:0008006" key="3">
    <source>
        <dbReference type="Google" id="ProtNLM"/>
    </source>
</evidence>
<dbReference type="STRING" id="504800.SAMN04488085_10422"/>
<dbReference type="OrthoDB" id="3712018at2"/>
<dbReference type="AlphaFoldDB" id="A0A1I4CXV5"/>
<dbReference type="GO" id="GO:0019684">
    <property type="term" value="P:photosynthesis, light reaction"/>
    <property type="evidence" value="ECO:0007669"/>
    <property type="project" value="InterPro"/>
</dbReference>
<dbReference type="InterPro" id="IPR011033">
    <property type="entry name" value="PRC_barrel-like_sf"/>
</dbReference>
<gene>
    <name evidence="1" type="ORF">SAMN04488085_10422</name>
</gene>
<accession>A0A1I4CXV5</accession>
<dbReference type="SUPFAM" id="SSF50346">
    <property type="entry name" value="PRC-barrel domain"/>
    <property type="match status" value="1"/>
</dbReference>
<organism evidence="1 2">
    <name type="scientific">Geodermatophilus ruber</name>
    <dbReference type="NCBI Taxonomy" id="504800"/>
    <lineage>
        <taxon>Bacteria</taxon>
        <taxon>Bacillati</taxon>
        <taxon>Actinomycetota</taxon>
        <taxon>Actinomycetes</taxon>
        <taxon>Geodermatophilales</taxon>
        <taxon>Geodermatophilaceae</taxon>
        <taxon>Geodermatophilus</taxon>
    </lineage>
</organism>
<name>A0A1I4CXV5_9ACTN</name>
<sequence length="234" mass="24120">MGLPGRDEASTWVGRTVVDRAGTGVGTCTAVLADEATGLPEWMCVDVDGVNAVVPVIDAAAAGDRVRVAVSRSDVTGAPLVGGPHRLSEAQEIDLYRHYGIGYSREASGSLLPTSAAEFPPGADEAAPRGRRAAVVTGALAGVAAMAAAAVRARRMRARPPARQSWLRLVWARRPWVSRPPTPAERIARGVQAVSVGARAGAWRLAASATSLAASGLAAVAAELARRGIRPGTH</sequence>
<reference evidence="2" key="1">
    <citation type="submission" date="2016-10" db="EMBL/GenBank/DDBJ databases">
        <authorList>
            <person name="Varghese N."/>
            <person name="Submissions S."/>
        </authorList>
    </citation>
    <scope>NUCLEOTIDE SEQUENCE [LARGE SCALE GENOMIC DNA]</scope>
    <source>
        <strain evidence="2">DSM 45317</strain>
    </source>
</reference>
<protein>
    <recommendedName>
        <fullName evidence="3">PRC-barrel domain-containing protein</fullName>
    </recommendedName>
</protein>